<reference evidence="12 13" key="1">
    <citation type="submission" date="2005-09" db="EMBL/GenBank/DDBJ databases">
        <authorList>
            <person name="Woods D.E."/>
            <person name="Nierman W.C."/>
        </authorList>
    </citation>
    <scope>NUCLEOTIDE SEQUENCE [LARGE SCALE GENOMIC DNA]</scope>
    <source>
        <strain evidence="12 13">1710b</strain>
    </source>
</reference>
<dbReference type="SUPFAM" id="SSF52440">
    <property type="entry name" value="PreATP-grasp domain"/>
    <property type="match status" value="1"/>
</dbReference>
<evidence type="ECO:0000256" key="6">
    <source>
        <dbReference type="ARBA" id="ARBA00023267"/>
    </source>
</evidence>
<dbReference type="PROSITE" id="PS00188">
    <property type="entry name" value="BIOTIN"/>
    <property type="match status" value="1"/>
</dbReference>
<dbReference type="InterPro" id="IPR005481">
    <property type="entry name" value="BC-like_N"/>
</dbReference>
<keyword evidence="5" id="KW-0809">Transit peptide</keyword>
<keyword evidence="4 7" id="KW-0067">ATP-binding</keyword>
<feature type="compositionally biased region" description="Basic residues" evidence="8">
    <location>
        <begin position="40"/>
        <end position="78"/>
    </location>
</feature>
<dbReference type="PROSITE" id="PS00866">
    <property type="entry name" value="CPSASE_1"/>
    <property type="match status" value="1"/>
</dbReference>
<feature type="compositionally biased region" description="Basic residues" evidence="8">
    <location>
        <begin position="118"/>
        <end position="136"/>
    </location>
</feature>
<dbReference type="SUPFAM" id="SSF56059">
    <property type="entry name" value="Glutathione synthetase ATP-binding domain-like"/>
    <property type="match status" value="1"/>
</dbReference>
<gene>
    <name evidence="12" type="ordered locus">BURPS1710b_A1152</name>
</gene>
<accession>Q3JJE5</accession>
<protein>
    <submittedName>
        <fullName evidence="12">Carbamoyl-phosphate synthase L chain, ATP binding domain protein</fullName>
    </submittedName>
</protein>
<feature type="domain" description="Lipoyl-binding" evidence="9">
    <location>
        <begin position="873"/>
        <end position="949"/>
    </location>
</feature>
<evidence type="ECO:0000256" key="1">
    <source>
        <dbReference type="ARBA" id="ARBA00001953"/>
    </source>
</evidence>
<dbReference type="Pfam" id="PF02785">
    <property type="entry name" value="Biotin_carb_C"/>
    <property type="match status" value="1"/>
</dbReference>
<organism evidence="12 13">
    <name type="scientific">Burkholderia pseudomallei (strain 1710b)</name>
    <dbReference type="NCBI Taxonomy" id="320372"/>
    <lineage>
        <taxon>Bacteria</taxon>
        <taxon>Pseudomonadati</taxon>
        <taxon>Pseudomonadota</taxon>
        <taxon>Betaproteobacteria</taxon>
        <taxon>Burkholderiales</taxon>
        <taxon>Burkholderiaceae</taxon>
        <taxon>Burkholderia</taxon>
        <taxon>pseudomallei group</taxon>
    </lineage>
</organism>
<dbReference type="InterPro" id="IPR050856">
    <property type="entry name" value="Biotin_carboxylase_complex"/>
</dbReference>
<evidence type="ECO:0000256" key="7">
    <source>
        <dbReference type="PROSITE-ProRule" id="PRU00409"/>
    </source>
</evidence>
<feature type="compositionally biased region" description="Basic and acidic residues" evidence="8">
    <location>
        <begin position="79"/>
        <end position="102"/>
    </location>
</feature>
<dbReference type="Proteomes" id="UP000002700">
    <property type="component" value="Chromosome II"/>
</dbReference>
<dbReference type="PANTHER" id="PTHR18866:SF33">
    <property type="entry name" value="METHYLCROTONOYL-COA CARBOXYLASE SUBUNIT ALPHA, MITOCHONDRIAL-RELATED"/>
    <property type="match status" value="1"/>
</dbReference>
<dbReference type="InterPro" id="IPR011764">
    <property type="entry name" value="Biotin_carboxylation_dom"/>
</dbReference>
<sequence length="953" mass="103309">MTRDDRDDFLDARAAACRASRRRAVRDAEPAGQAQCAERRSRRRARRRMRARRGRRRRARARAARRGRHVLRGRRFRRLQRDDARAGARGRTRSDRGGEPAVRRAARKARGVAGADARRRRGRGGGRRLRARGRVRSRADRERRAAFVTRNVARAAARADRAVHRRARGRRAWLLADADGRPAVGGRRAGCGPRRRNRGGRRHRRAAAPRARARARMRAGRAARDEAHRRRCAAPRARRGPRCGLRRVCGCTALGGRRRRARRVVRQARAALGERRPLAAGGAMSTRRFTRLLIANRGEIAVRIARTARRLGIATIAVHSDADARSPHVAACDDAVAIGGATPAESYLSIDKLIDAALTSGAQAIHPGYGFLSEHAAFARRAAEAGLVFVGPRADAIDAMGDKARARRRMAAAGIAVVPGYDGDDQREARLLSEAERIGFPVMLKAAAGGGGRGMRRVDARDALPGALKRAVSEAQQAFGDGRMIVERAVIEPRHIEVQVFADAHGRIVHLGERDCSVQRRHQKIVEEAPSPAVDAALRERLGATAVAVAREIGYVGAGTVEFLLDREGRFYFMEMNTRLQVEHPVTELITGQDLVEWQLRVAQGDALPLAQQDIRLDGHAIEVRLCAEDPADDFLPRTGSVLTWRPGRHARCDHALADGLAISPFYDSMLGKLIAHGGSRAEAIDRLAHALDDTVLLGVPTNRAFLARVLRHPVFADGRAVSTAFVAAHFPDNDSRRCAPTQAVWAIAAWLSTLAADRADALPGAWRGWRNGAPLPVPYRLSLANANAGADHPDARRGIVTAERQRAVVHAQGGSPIALDAARPPCPGEPSTVSIDGRAHACCFAIAHGRLWLQVDGVDHAFAIHNREGRASAAAADSDGVLRAPMNGRVIAVDIDEGATVSAGQTVMVLEAMKMEHAITAPFAGRIASLGARPGEQVSPGQVLARLEPQAG</sequence>
<dbReference type="Pfam" id="PF00364">
    <property type="entry name" value="Biotin_lipoyl"/>
    <property type="match status" value="1"/>
</dbReference>
<dbReference type="PANTHER" id="PTHR18866">
    <property type="entry name" value="CARBOXYLASE:PYRUVATE/ACETYL-COA/PROPIONYL-COA CARBOXYLASE"/>
    <property type="match status" value="1"/>
</dbReference>
<dbReference type="PROSITE" id="PS50975">
    <property type="entry name" value="ATP_GRASP"/>
    <property type="match status" value="1"/>
</dbReference>
<dbReference type="SMART" id="SM00878">
    <property type="entry name" value="Biotin_carb_C"/>
    <property type="match status" value="1"/>
</dbReference>
<evidence type="ECO:0000313" key="12">
    <source>
        <dbReference type="EMBL" id="ABA51466.1"/>
    </source>
</evidence>
<dbReference type="GO" id="GO:0046872">
    <property type="term" value="F:metal ion binding"/>
    <property type="evidence" value="ECO:0007669"/>
    <property type="project" value="InterPro"/>
</dbReference>
<dbReference type="InterPro" id="IPR016185">
    <property type="entry name" value="PreATP-grasp_dom_sf"/>
</dbReference>
<dbReference type="CDD" id="cd06850">
    <property type="entry name" value="biotinyl_domain"/>
    <property type="match status" value="1"/>
</dbReference>
<dbReference type="InterPro" id="IPR005479">
    <property type="entry name" value="CPAse_ATP-bd"/>
</dbReference>
<dbReference type="PROSITE" id="PS00867">
    <property type="entry name" value="CPSASE_2"/>
    <property type="match status" value="1"/>
</dbReference>
<feature type="domain" description="Biotin carboxylation" evidence="11">
    <location>
        <begin position="288"/>
        <end position="731"/>
    </location>
</feature>
<evidence type="ECO:0000256" key="4">
    <source>
        <dbReference type="ARBA" id="ARBA00022840"/>
    </source>
</evidence>
<dbReference type="Gene3D" id="3.30.470.20">
    <property type="entry name" value="ATP-grasp fold, B domain"/>
    <property type="match status" value="1"/>
</dbReference>
<name>Q3JJE5_BURP1</name>
<feature type="domain" description="ATP-grasp" evidence="10">
    <location>
        <begin position="407"/>
        <end position="604"/>
    </location>
</feature>
<keyword evidence="6" id="KW-0092">Biotin</keyword>
<dbReference type="HOGENOM" id="CLU_000395_3_3_4"/>
<keyword evidence="2" id="KW-0436">Ligase</keyword>
<feature type="compositionally biased region" description="Basic residues" evidence="8">
    <location>
        <begin position="193"/>
        <end position="208"/>
    </location>
</feature>
<evidence type="ECO:0000259" key="11">
    <source>
        <dbReference type="PROSITE" id="PS50979"/>
    </source>
</evidence>
<dbReference type="FunFam" id="3.30.470.20:FF:000028">
    <property type="entry name" value="Methylcrotonoyl-CoA carboxylase subunit alpha, mitochondrial"/>
    <property type="match status" value="1"/>
</dbReference>
<keyword evidence="3 7" id="KW-0547">Nucleotide-binding</keyword>
<proteinExistence type="predicted"/>
<evidence type="ECO:0000259" key="9">
    <source>
        <dbReference type="PROSITE" id="PS50968"/>
    </source>
</evidence>
<dbReference type="KEGG" id="bpm:BURPS1710b_A1152"/>
<dbReference type="PROSITE" id="PS50968">
    <property type="entry name" value="BIOTINYL_LIPOYL"/>
    <property type="match status" value="1"/>
</dbReference>
<evidence type="ECO:0000256" key="8">
    <source>
        <dbReference type="SAM" id="MobiDB-lite"/>
    </source>
</evidence>
<dbReference type="FunFam" id="3.40.50.20:FF:000010">
    <property type="entry name" value="Propionyl-CoA carboxylase subunit alpha"/>
    <property type="match status" value="1"/>
</dbReference>
<feature type="region of interest" description="Disordered" evidence="8">
    <location>
        <begin position="20"/>
        <end position="137"/>
    </location>
</feature>
<dbReference type="InterPro" id="IPR000089">
    <property type="entry name" value="Biotin_lipoyl"/>
</dbReference>
<dbReference type="SUPFAM" id="SSF51246">
    <property type="entry name" value="Rudiment single hybrid motif"/>
    <property type="match status" value="1"/>
</dbReference>
<dbReference type="Gene3D" id="2.40.50.100">
    <property type="match status" value="1"/>
</dbReference>
<dbReference type="InterPro" id="IPR011054">
    <property type="entry name" value="Rudment_hybrid_motif"/>
</dbReference>
<dbReference type="FunFam" id="3.30.1490.20:FF:000003">
    <property type="entry name" value="acetyl-CoA carboxylase isoform X1"/>
    <property type="match status" value="1"/>
</dbReference>
<dbReference type="FunFam" id="2.40.50.100:FF:000003">
    <property type="entry name" value="Acetyl-CoA carboxylase biotin carboxyl carrier protein"/>
    <property type="match status" value="1"/>
</dbReference>
<dbReference type="EMBL" id="CP000125">
    <property type="protein sequence ID" value="ABA51466.1"/>
    <property type="molecule type" value="Genomic_DNA"/>
</dbReference>
<dbReference type="InterPro" id="IPR011053">
    <property type="entry name" value="Single_hybrid_motif"/>
</dbReference>
<dbReference type="InterPro" id="IPR011761">
    <property type="entry name" value="ATP-grasp"/>
</dbReference>
<evidence type="ECO:0000256" key="5">
    <source>
        <dbReference type="ARBA" id="ARBA00022946"/>
    </source>
</evidence>
<evidence type="ECO:0000313" key="13">
    <source>
        <dbReference type="Proteomes" id="UP000002700"/>
    </source>
</evidence>
<dbReference type="InterPro" id="IPR005482">
    <property type="entry name" value="Biotin_COase_C"/>
</dbReference>
<dbReference type="EnsemblBacteria" id="ABA51466">
    <property type="protein sequence ID" value="ABA51466"/>
    <property type="gene ID" value="BURPS1710b_A1152"/>
</dbReference>
<dbReference type="Pfam" id="PF02786">
    <property type="entry name" value="CPSase_L_D2"/>
    <property type="match status" value="1"/>
</dbReference>
<dbReference type="Pfam" id="PF00289">
    <property type="entry name" value="Biotin_carb_N"/>
    <property type="match status" value="1"/>
</dbReference>
<dbReference type="GO" id="GO:0016874">
    <property type="term" value="F:ligase activity"/>
    <property type="evidence" value="ECO:0007669"/>
    <property type="project" value="UniProtKB-KW"/>
</dbReference>
<dbReference type="PROSITE" id="PS50979">
    <property type="entry name" value="BC"/>
    <property type="match status" value="1"/>
</dbReference>
<dbReference type="GO" id="GO:0005524">
    <property type="term" value="F:ATP binding"/>
    <property type="evidence" value="ECO:0007669"/>
    <property type="project" value="UniProtKB-UniRule"/>
</dbReference>
<evidence type="ECO:0000256" key="2">
    <source>
        <dbReference type="ARBA" id="ARBA00022598"/>
    </source>
</evidence>
<evidence type="ECO:0000259" key="10">
    <source>
        <dbReference type="PROSITE" id="PS50975"/>
    </source>
</evidence>
<dbReference type="SUPFAM" id="SSF51230">
    <property type="entry name" value="Single hybrid motif"/>
    <property type="match status" value="1"/>
</dbReference>
<dbReference type="AlphaFoldDB" id="Q3JJE5"/>
<dbReference type="InterPro" id="IPR001882">
    <property type="entry name" value="Biotin_BS"/>
</dbReference>
<feature type="region of interest" description="Disordered" evidence="8">
    <location>
        <begin position="184"/>
        <end position="208"/>
    </location>
</feature>
<comment type="cofactor">
    <cofactor evidence="1">
        <name>biotin</name>
        <dbReference type="ChEBI" id="CHEBI:57586"/>
    </cofactor>
</comment>
<evidence type="ECO:0000256" key="3">
    <source>
        <dbReference type="ARBA" id="ARBA00022741"/>
    </source>
</evidence>